<dbReference type="EMBL" id="BMAO01006002">
    <property type="protein sequence ID" value="GFR05323.1"/>
    <property type="molecule type" value="Genomic_DNA"/>
</dbReference>
<comment type="caution">
    <text evidence="1">The sequence shown here is derived from an EMBL/GenBank/DDBJ whole genome shotgun (WGS) entry which is preliminary data.</text>
</comment>
<dbReference type="OrthoDB" id="9992480at2759"/>
<dbReference type="Proteomes" id="UP000887116">
    <property type="component" value="Unassembled WGS sequence"/>
</dbReference>
<reference evidence="1" key="1">
    <citation type="submission" date="2020-07" db="EMBL/GenBank/DDBJ databases">
        <title>Multicomponent nature underlies the extraordinary mechanical properties of spider dragline silk.</title>
        <authorList>
            <person name="Kono N."/>
            <person name="Nakamura H."/>
            <person name="Mori M."/>
            <person name="Yoshida Y."/>
            <person name="Ohtoshi R."/>
            <person name="Malay A.D."/>
            <person name="Moran D.A.P."/>
            <person name="Tomita M."/>
            <person name="Numata K."/>
            <person name="Arakawa K."/>
        </authorList>
    </citation>
    <scope>NUCLEOTIDE SEQUENCE</scope>
</reference>
<evidence type="ECO:0000313" key="1">
    <source>
        <dbReference type="EMBL" id="GFR05323.1"/>
    </source>
</evidence>
<dbReference type="AlphaFoldDB" id="A0A8X6GJF3"/>
<name>A0A8X6GJF3_TRICU</name>
<keyword evidence="2" id="KW-1185">Reference proteome</keyword>
<protein>
    <submittedName>
        <fullName evidence="1">Uncharacterized protein</fullName>
    </submittedName>
</protein>
<gene>
    <name evidence="1" type="primary">X975_05027</name>
    <name evidence="1" type="ORF">TNCT_71231</name>
</gene>
<organism evidence="1 2">
    <name type="scientific">Trichonephila clavata</name>
    <name type="common">Joro spider</name>
    <name type="synonym">Nephila clavata</name>
    <dbReference type="NCBI Taxonomy" id="2740835"/>
    <lineage>
        <taxon>Eukaryota</taxon>
        <taxon>Metazoa</taxon>
        <taxon>Ecdysozoa</taxon>
        <taxon>Arthropoda</taxon>
        <taxon>Chelicerata</taxon>
        <taxon>Arachnida</taxon>
        <taxon>Araneae</taxon>
        <taxon>Araneomorphae</taxon>
        <taxon>Entelegynae</taxon>
        <taxon>Araneoidea</taxon>
        <taxon>Nephilidae</taxon>
        <taxon>Trichonephila</taxon>
    </lineage>
</organism>
<sequence>MISTWSSGSQLPPPSYYDVIGKEPCTDGFFTFIDFLPECRDPGGLISKPEYETFRPLIDRANAWLRANRKWRIVTCESVEFKARNDHINHEKMTYLEYGDGYTCFVRGLRLWISEKLNDQEREQQIGYLNMLPQQYTEGGLFSTPDFESLDGVVSRFNTMIQTRPLPGRIINIESQEMKMRYSGEIDPERTSWIEGGNRQKHFLFILRIFFEISDGEPEEIGIMDFIPDAISRGGVFSYPRYEPFSNVIQKASNWCAVQNGIRVCNAQSVELKMKTGLEVNPQRMSFTEHGERSTFYVRILRVAYVRTRDLSHKNQMPMNMTQLTCKAFVPMQLTTSLFVPDFETLRETKERVTAWVKATGVKVISAETSAMRLFTGGEARHGTEASFTYNWSSRSEYWIFVIRLYINGPYHEPPPEMLPPVPEIVDQSCCRIV</sequence>
<evidence type="ECO:0000313" key="2">
    <source>
        <dbReference type="Proteomes" id="UP000887116"/>
    </source>
</evidence>
<accession>A0A8X6GJF3</accession>
<proteinExistence type="predicted"/>